<dbReference type="Gene3D" id="3.30.390.30">
    <property type="match status" value="1"/>
</dbReference>
<proteinExistence type="predicted"/>
<dbReference type="SUPFAM" id="SSF51905">
    <property type="entry name" value="FAD/NAD(P)-binding domain"/>
    <property type="match status" value="2"/>
</dbReference>
<dbReference type="RefSeq" id="WP_194701781.1">
    <property type="nucleotide sequence ID" value="NZ_JADKNH010000006.1"/>
</dbReference>
<accession>A0ABR9ZST9</accession>
<name>A0ABR9ZST9_9FIRM</name>
<reference evidence="6 7" key="1">
    <citation type="submission" date="2020-11" db="EMBL/GenBank/DDBJ databases">
        <title>Fusibacter basophilias sp. nov.</title>
        <authorList>
            <person name="Qiu D."/>
        </authorList>
    </citation>
    <scope>NUCLEOTIDE SEQUENCE [LARGE SCALE GENOMIC DNA]</scope>
    <source>
        <strain evidence="6 7">Q10-2</strain>
    </source>
</reference>
<dbReference type="Proteomes" id="UP000614200">
    <property type="component" value="Unassembled WGS sequence"/>
</dbReference>
<dbReference type="InterPro" id="IPR036188">
    <property type="entry name" value="FAD/NAD-bd_sf"/>
</dbReference>
<dbReference type="PRINTS" id="PR00368">
    <property type="entry name" value="FADPNR"/>
</dbReference>
<dbReference type="PRINTS" id="PR00411">
    <property type="entry name" value="PNDRDTASEI"/>
</dbReference>
<dbReference type="InterPro" id="IPR016156">
    <property type="entry name" value="FAD/NAD-linked_Rdtase_dimer_sf"/>
</dbReference>
<evidence type="ECO:0000259" key="4">
    <source>
        <dbReference type="Pfam" id="PF07992"/>
    </source>
</evidence>
<keyword evidence="3" id="KW-0274">FAD</keyword>
<dbReference type="PANTHER" id="PTHR43429:SF3">
    <property type="entry name" value="NITRITE REDUCTASE [NAD(P)H]"/>
    <property type="match status" value="1"/>
</dbReference>
<evidence type="ECO:0000256" key="2">
    <source>
        <dbReference type="ARBA" id="ARBA00022630"/>
    </source>
</evidence>
<dbReference type="InterPro" id="IPR050260">
    <property type="entry name" value="FAD-bd_OxRdtase"/>
</dbReference>
<organism evidence="6 7">
    <name type="scientific">Fusibacter ferrireducens</name>
    <dbReference type="NCBI Taxonomy" id="2785058"/>
    <lineage>
        <taxon>Bacteria</taxon>
        <taxon>Bacillati</taxon>
        <taxon>Bacillota</taxon>
        <taxon>Clostridia</taxon>
        <taxon>Eubacteriales</taxon>
        <taxon>Eubacteriales Family XII. Incertae Sedis</taxon>
        <taxon>Fusibacter</taxon>
    </lineage>
</organism>
<dbReference type="InterPro" id="IPR023753">
    <property type="entry name" value="FAD/NAD-binding_dom"/>
</dbReference>
<dbReference type="Pfam" id="PF07992">
    <property type="entry name" value="Pyr_redox_2"/>
    <property type="match status" value="1"/>
</dbReference>
<dbReference type="InterPro" id="IPR041575">
    <property type="entry name" value="Rubredoxin_C"/>
</dbReference>
<evidence type="ECO:0000256" key="3">
    <source>
        <dbReference type="ARBA" id="ARBA00022827"/>
    </source>
</evidence>
<dbReference type="EMBL" id="JADKNH010000006">
    <property type="protein sequence ID" value="MBF4693536.1"/>
    <property type="molecule type" value="Genomic_DNA"/>
</dbReference>
<keyword evidence="7" id="KW-1185">Reference proteome</keyword>
<dbReference type="PANTHER" id="PTHR43429">
    <property type="entry name" value="PYRIDINE NUCLEOTIDE-DISULFIDE OXIDOREDUCTASE DOMAIN-CONTAINING"/>
    <property type="match status" value="1"/>
</dbReference>
<dbReference type="Gene3D" id="3.50.50.60">
    <property type="entry name" value="FAD/NAD(P)-binding domain"/>
    <property type="match status" value="2"/>
</dbReference>
<evidence type="ECO:0000313" key="7">
    <source>
        <dbReference type="Proteomes" id="UP000614200"/>
    </source>
</evidence>
<evidence type="ECO:0000313" key="6">
    <source>
        <dbReference type="EMBL" id="MBF4693536.1"/>
    </source>
</evidence>
<gene>
    <name evidence="6" type="ORF">ISU02_10410</name>
</gene>
<evidence type="ECO:0000256" key="1">
    <source>
        <dbReference type="ARBA" id="ARBA00001974"/>
    </source>
</evidence>
<protein>
    <submittedName>
        <fullName evidence="6">NAD(P)/FAD-dependent oxidoreductase</fullName>
    </submittedName>
</protein>
<sequence>MKIIVIGNGAAGISAVESILENQVDNAYEIKIITSEEASIYYRPMLSDYISQSALPNRFFLHPYAWYEENNIELICGMTVTEILKAQNQVKLKDNRLLSYDKLILATGSYNFIPPLEGVHLPEVKSLRTLKDAEHIKKMVQPSKHAVVVGGGLLGLELGWQMIQLGLKVTVVEMMERLLPKQLDPEASALFLEKVKETGMHIVTGLGTNSILGTEHVEGVKLSNDEIIPCDYVLFSIGIRADVALAQQAGLDIDKGIIVNDQMQTSVENIYAAGDCAEYLGINYAIWPEAVSQGKTAGLNAIGQKASYDVLVPFHIYHGMNMRLFSIGDVGRLGETAYDIVRFKKDDHFEKFFFKEGIITGGILMGNISKSAKLKNALAHKLTKEAFLESIKG</sequence>
<dbReference type="Pfam" id="PF18267">
    <property type="entry name" value="Rubredoxin_C"/>
    <property type="match status" value="1"/>
</dbReference>
<comment type="cofactor">
    <cofactor evidence="1">
        <name>FAD</name>
        <dbReference type="ChEBI" id="CHEBI:57692"/>
    </cofactor>
</comment>
<feature type="domain" description="NADH-rubredoxin oxidoreductase C-terminal" evidence="5">
    <location>
        <begin position="313"/>
        <end position="380"/>
    </location>
</feature>
<keyword evidence="2" id="KW-0285">Flavoprotein</keyword>
<comment type="caution">
    <text evidence="6">The sequence shown here is derived from an EMBL/GenBank/DDBJ whole genome shotgun (WGS) entry which is preliminary data.</text>
</comment>
<evidence type="ECO:0000259" key="5">
    <source>
        <dbReference type="Pfam" id="PF18267"/>
    </source>
</evidence>
<feature type="domain" description="FAD/NAD(P)-binding" evidence="4">
    <location>
        <begin position="1"/>
        <end position="294"/>
    </location>
</feature>